<organism evidence="2 3">
    <name type="scientific">Lactiplantibacillus dongliensis</name>
    <dbReference type="NCBI Taxonomy" id="2559919"/>
    <lineage>
        <taxon>Bacteria</taxon>
        <taxon>Bacillati</taxon>
        <taxon>Bacillota</taxon>
        <taxon>Bacilli</taxon>
        <taxon>Lactobacillales</taxon>
        <taxon>Lactobacillaceae</taxon>
        <taxon>Lactiplantibacillus</taxon>
    </lineage>
</organism>
<keyword evidence="1" id="KW-0812">Transmembrane</keyword>
<reference evidence="3" key="1">
    <citation type="journal article" date="2019" name="Int. J. Syst. Evol. Microbiol.">
        <title>The Global Catalogue of Microorganisms (GCM) 10K type strain sequencing project: providing services to taxonomists for standard genome sequencing and annotation.</title>
        <authorList>
            <consortium name="The Broad Institute Genomics Platform"/>
            <consortium name="The Broad Institute Genome Sequencing Center for Infectious Disease"/>
            <person name="Wu L."/>
            <person name="Ma J."/>
        </authorList>
    </citation>
    <scope>NUCLEOTIDE SEQUENCE [LARGE SCALE GENOMIC DNA]</scope>
    <source>
        <strain evidence="3">CCM 8932</strain>
    </source>
</reference>
<protein>
    <recommendedName>
        <fullName evidence="4">DUF2334 domain-containing protein</fullName>
    </recommendedName>
</protein>
<keyword evidence="1" id="KW-1133">Transmembrane helix</keyword>
<gene>
    <name evidence="2" type="ORF">ACFP3T_07515</name>
</gene>
<keyword evidence="3" id="KW-1185">Reference proteome</keyword>
<keyword evidence="1" id="KW-0472">Membrane</keyword>
<accession>A0ABW1R8N9</accession>
<dbReference type="RefSeq" id="WP_137639443.1">
    <property type="nucleotide sequence ID" value="NZ_BJDK01000006.1"/>
</dbReference>
<name>A0ABW1R8N9_9LACO</name>
<dbReference type="Proteomes" id="UP001596253">
    <property type="component" value="Unassembled WGS sequence"/>
</dbReference>
<feature type="transmembrane region" description="Helical" evidence="1">
    <location>
        <begin position="496"/>
        <end position="515"/>
    </location>
</feature>
<comment type="caution">
    <text evidence="2">The sequence shown here is derived from an EMBL/GenBank/DDBJ whole genome shotgun (WGS) entry which is preliminary data.</text>
</comment>
<proteinExistence type="predicted"/>
<evidence type="ECO:0000256" key="1">
    <source>
        <dbReference type="SAM" id="Phobius"/>
    </source>
</evidence>
<evidence type="ECO:0008006" key="4">
    <source>
        <dbReference type="Google" id="ProtNLM"/>
    </source>
</evidence>
<dbReference type="EMBL" id="JBHSSD010000034">
    <property type="protein sequence ID" value="MFC6164513.1"/>
    <property type="molecule type" value="Genomic_DNA"/>
</dbReference>
<sequence>MTVKWWRVVSWLISGLLIGGWLWQLPVQAKVTTPKVLLVYDSQNVAQQDQRKVAAVQRILTGIQVRVKTEVAADYQAGSLRHYQGVITMINWAQTDLNNTAFVRDRRRFNGMKLHIGPRLTADEAAGLHAKRANLYQQQFTLQNKNGYLHQLLAFSETMVALTQLPAKAQTIGYLKSQSADQRRYPYGTIVGKQGYLPYLSTGGYSFVLAAQTIATLFSQAGHYQPLLTITKVTPYTNMAVLERLSLKLYQRGIPFAISTTTVGNHAHFKAFQRFARVLRLVENRGGVVFLKMPAVGGVTTSSGPGLSTLIDNELIQFAQNQVYPVGISASAYWNQDVIYRQNALKKADHLLWLPNPASPVYAKQDNTATTFKQSFYGLDAASLETVTQGSTLGKVATDFPIPTAVTFTMPNSQRSLQNLMCRLDRLNYRWFNPATQGTPTKITSGTVSFGYQHGTYFLNGQATTITDTQPQPKKLAAVKMETTWVNRFFKTQGTVLLAFFSITFIVFVLFIVLGRRLYLNMFKR</sequence>
<evidence type="ECO:0000313" key="3">
    <source>
        <dbReference type="Proteomes" id="UP001596253"/>
    </source>
</evidence>
<evidence type="ECO:0000313" key="2">
    <source>
        <dbReference type="EMBL" id="MFC6164513.1"/>
    </source>
</evidence>